<accession>A0A3F3PIA4</accession>
<protein>
    <recommendedName>
        <fullName evidence="3">C2H2-type domain-containing protein</fullName>
    </recommendedName>
</protein>
<name>A0A3F3PIA4_9EURO</name>
<organism evidence="1 2">
    <name type="scientific">Aspergillus welwitschiae</name>
    <dbReference type="NCBI Taxonomy" id="1341132"/>
    <lineage>
        <taxon>Eukaryota</taxon>
        <taxon>Fungi</taxon>
        <taxon>Dikarya</taxon>
        <taxon>Ascomycota</taxon>
        <taxon>Pezizomycotina</taxon>
        <taxon>Eurotiomycetes</taxon>
        <taxon>Eurotiomycetidae</taxon>
        <taxon>Eurotiales</taxon>
        <taxon>Aspergillaceae</taxon>
        <taxon>Aspergillus</taxon>
        <taxon>Aspergillus subgen. Circumdati</taxon>
    </lineage>
</organism>
<proteinExistence type="predicted"/>
<evidence type="ECO:0000313" key="2">
    <source>
        <dbReference type="Proteomes" id="UP000253729"/>
    </source>
</evidence>
<gene>
    <name evidence="1" type="ORF">BDQ94DRAFT_13848</name>
</gene>
<dbReference type="GeneID" id="38133603"/>
<evidence type="ECO:0000313" key="1">
    <source>
        <dbReference type="EMBL" id="RDH26523.1"/>
    </source>
</evidence>
<reference evidence="1 2" key="1">
    <citation type="submission" date="2018-07" db="EMBL/GenBank/DDBJ databases">
        <title>The genomes of Aspergillus section Nigri reveals drivers in fungal speciation.</title>
        <authorList>
            <consortium name="DOE Joint Genome Institute"/>
            <person name="Vesth T.C."/>
            <person name="Nybo J."/>
            <person name="Theobald S."/>
            <person name="Brandl J."/>
            <person name="Frisvad J.C."/>
            <person name="Nielsen K.F."/>
            <person name="Lyhne E.K."/>
            <person name="Kogle M.E."/>
            <person name="Kuo A."/>
            <person name="Riley R."/>
            <person name="Clum A."/>
            <person name="Nolan M."/>
            <person name="Lipzen A."/>
            <person name="Salamov A."/>
            <person name="Henrissat B."/>
            <person name="Wiebenga A."/>
            <person name="De vries R.P."/>
            <person name="Grigoriev I.V."/>
            <person name="Mortensen U.H."/>
            <person name="Andersen M.R."/>
            <person name="Baker S.E."/>
        </authorList>
    </citation>
    <scope>NUCLEOTIDE SEQUENCE [LARGE SCALE GENOMIC DNA]</scope>
    <source>
        <strain evidence="1 2">CBS 139.54b</strain>
    </source>
</reference>
<evidence type="ECO:0008006" key="3">
    <source>
        <dbReference type="Google" id="ProtNLM"/>
    </source>
</evidence>
<sequence>MDSQRQSNRAVESMLCQWDGCGQAFNTQLDPWIHITQCHFSPSRHECSSCNKVVKGFAEAHLHAISQHQIAVSNEHWTYRDGEECFLDFRDGPGSRVLCFFLILSEEV</sequence>
<dbReference type="EMBL" id="KZ852138">
    <property type="protein sequence ID" value="RDH26523.1"/>
    <property type="molecule type" value="Genomic_DNA"/>
</dbReference>
<keyword evidence="2" id="KW-1185">Reference proteome</keyword>
<dbReference type="RefSeq" id="XP_026619545.1">
    <property type="nucleotide sequence ID" value="XM_026765247.1"/>
</dbReference>
<dbReference type="Proteomes" id="UP000253729">
    <property type="component" value="Unassembled WGS sequence"/>
</dbReference>
<dbReference type="AlphaFoldDB" id="A0A3F3PIA4"/>
<dbReference type="InterPro" id="IPR036236">
    <property type="entry name" value="Znf_C2H2_sf"/>
</dbReference>
<dbReference type="SUPFAM" id="SSF57667">
    <property type="entry name" value="beta-beta-alpha zinc fingers"/>
    <property type="match status" value="1"/>
</dbReference>